<evidence type="ECO:0000256" key="1">
    <source>
        <dbReference type="SAM" id="Phobius"/>
    </source>
</evidence>
<dbReference type="InterPro" id="IPR008523">
    <property type="entry name" value="DUF805"/>
</dbReference>
<gene>
    <name evidence="2" type="ORF">KDL28_08590</name>
</gene>
<name>A0ABT0ZWU9_9PSEU</name>
<evidence type="ECO:0000313" key="3">
    <source>
        <dbReference type="Proteomes" id="UP001165283"/>
    </source>
</evidence>
<dbReference type="PANTHER" id="PTHR34980:SF2">
    <property type="entry name" value="INNER MEMBRANE PROTEIN YHAH-RELATED"/>
    <property type="match status" value="1"/>
</dbReference>
<protein>
    <submittedName>
        <fullName evidence="2">DUF805 domain-containing protein</fullName>
    </submittedName>
</protein>
<accession>A0ABT0ZWU9</accession>
<dbReference type="Proteomes" id="UP001165283">
    <property type="component" value="Unassembled WGS sequence"/>
</dbReference>
<feature type="transmembrane region" description="Helical" evidence="1">
    <location>
        <begin position="23"/>
        <end position="49"/>
    </location>
</feature>
<dbReference type="Pfam" id="PF05656">
    <property type="entry name" value="DUF805"/>
    <property type="match status" value="1"/>
</dbReference>
<sequence length="137" mass="14744">MGWYLQTLRRFTDFSGRSRRRELWPFLAVNVVLGAIASAVDAALGFGGYTTVTAPGYAGFTYSPGIIAVVVGLVLLVPSLAVEVRRLHDTGRSAWWLLIVLVPLAGVVVLIVFWALEGQRGENAYGPDPKAAEPAMA</sequence>
<proteinExistence type="predicted"/>
<dbReference type="EMBL" id="JAGSOV010000019">
    <property type="protein sequence ID" value="MCO1655114.1"/>
    <property type="molecule type" value="Genomic_DNA"/>
</dbReference>
<evidence type="ECO:0000313" key="2">
    <source>
        <dbReference type="EMBL" id="MCO1655114.1"/>
    </source>
</evidence>
<keyword evidence="1" id="KW-1133">Transmembrane helix</keyword>
<organism evidence="2 3">
    <name type="scientific">Pseudonocardia humida</name>
    <dbReference type="NCBI Taxonomy" id="2800819"/>
    <lineage>
        <taxon>Bacteria</taxon>
        <taxon>Bacillati</taxon>
        <taxon>Actinomycetota</taxon>
        <taxon>Actinomycetes</taxon>
        <taxon>Pseudonocardiales</taxon>
        <taxon>Pseudonocardiaceae</taxon>
        <taxon>Pseudonocardia</taxon>
    </lineage>
</organism>
<reference evidence="2" key="1">
    <citation type="submission" date="2021-04" db="EMBL/GenBank/DDBJ databases">
        <title>Pseudonocardia sp. nov., isolated from sandy soil of mangrove forest.</title>
        <authorList>
            <person name="Zan Z."/>
            <person name="Huang R."/>
            <person name="Liu W."/>
        </authorList>
    </citation>
    <scope>NUCLEOTIDE SEQUENCE</scope>
    <source>
        <strain evidence="2">S2-4</strain>
    </source>
</reference>
<dbReference type="RefSeq" id="WP_252436856.1">
    <property type="nucleotide sequence ID" value="NZ_JAGSOV010000019.1"/>
</dbReference>
<comment type="caution">
    <text evidence="2">The sequence shown here is derived from an EMBL/GenBank/DDBJ whole genome shotgun (WGS) entry which is preliminary data.</text>
</comment>
<dbReference type="PANTHER" id="PTHR34980">
    <property type="entry name" value="INNER MEMBRANE PROTEIN-RELATED-RELATED"/>
    <property type="match status" value="1"/>
</dbReference>
<feature type="transmembrane region" description="Helical" evidence="1">
    <location>
        <begin position="94"/>
        <end position="116"/>
    </location>
</feature>
<keyword evidence="1" id="KW-0812">Transmembrane</keyword>
<keyword evidence="3" id="KW-1185">Reference proteome</keyword>
<keyword evidence="1" id="KW-0472">Membrane</keyword>
<feature type="transmembrane region" description="Helical" evidence="1">
    <location>
        <begin position="61"/>
        <end position="82"/>
    </location>
</feature>